<dbReference type="InterPro" id="IPR045864">
    <property type="entry name" value="aa-tRNA-synth_II/BPL/LPL"/>
</dbReference>
<proteinExistence type="predicted"/>
<organism evidence="3 4">
    <name type="scientific">Acidianus brierleyi</name>
    <dbReference type="NCBI Taxonomy" id="41673"/>
    <lineage>
        <taxon>Archaea</taxon>
        <taxon>Thermoproteota</taxon>
        <taxon>Thermoprotei</taxon>
        <taxon>Sulfolobales</taxon>
        <taxon>Sulfolobaceae</taxon>
        <taxon>Acidianus</taxon>
    </lineage>
</organism>
<dbReference type="RefSeq" id="WP_110270613.1">
    <property type="nucleotide sequence ID" value="NZ_CP029289.2"/>
</dbReference>
<dbReference type="NCBIfam" id="TIGR00121">
    <property type="entry name" value="birA_ligase"/>
    <property type="match status" value="1"/>
</dbReference>
<dbReference type="GO" id="GO:0005737">
    <property type="term" value="C:cytoplasm"/>
    <property type="evidence" value="ECO:0007669"/>
    <property type="project" value="TreeGrafter"/>
</dbReference>
<dbReference type="GO" id="GO:0004077">
    <property type="term" value="F:biotin--[biotin carboxyl-carrier protein] ligase activity"/>
    <property type="evidence" value="ECO:0007669"/>
    <property type="project" value="InterPro"/>
</dbReference>
<protein>
    <submittedName>
        <fullName evidence="3">Biotin--[acetyl-CoA-carboxylase] ligase</fullName>
    </submittedName>
</protein>
<keyword evidence="1 3" id="KW-0436">Ligase</keyword>
<dbReference type="PANTHER" id="PTHR12835:SF5">
    <property type="entry name" value="BIOTIN--PROTEIN LIGASE"/>
    <property type="match status" value="1"/>
</dbReference>
<dbReference type="InterPro" id="IPR004143">
    <property type="entry name" value="BPL_LPL_catalytic"/>
</dbReference>
<dbReference type="OrthoDB" id="46252at2157"/>
<sequence>MLIKLNKVTSTQDFAEAVYSMLYSDFVVIAGEQTKARGRYRREWYSPQGGLWFTYCKRGFPIEEIPIATLKVALAIRYVLEEYVDAKIRWPNDIVVNGKKISGILIEGILQGNDSTMFIGAGINTNIKNFPSELNATSVLIEKGKELDNDELLKNIINSIEIYLNKDDESTIEEINTFLYIKNKKVNLYGNDWNKTCTAMFVDRLGRLITDCGIFEVEDVLRLETS</sequence>
<feature type="domain" description="BPL/LPL catalytic" evidence="2">
    <location>
        <begin position="1"/>
        <end position="168"/>
    </location>
</feature>
<dbReference type="Gene3D" id="3.30.930.10">
    <property type="entry name" value="Bira Bifunctional Protein, Domain 2"/>
    <property type="match status" value="1"/>
</dbReference>
<name>A0A2U9IFB1_9CREN</name>
<evidence type="ECO:0000313" key="4">
    <source>
        <dbReference type="Proteomes" id="UP000248044"/>
    </source>
</evidence>
<dbReference type="InterPro" id="IPR004408">
    <property type="entry name" value="Biotin_CoA_COase_ligase"/>
</dbReference>
<keyword evidence="4" id="KW-1185">Reference proteome</keyword>
<dbReference type="Proteomes" id="UP000248044">
    <property type="component" value="Chromosome"/>
</dbReference>
<dbReference type="PROSITE" id="PS51733">
    <property type="entry name" value="BPL_LPL_CATALYTIC"/>
    <property type="match status" value="1"/>
</dbReference>
<dbReference type="GeneID" id="36832314"/>
<evidence type="ECO:0000313" key="3">
    <source>
        <dbReference type="EMBL" id="AWR94732.1"/>
    </source>
</evidence>
<dbReference type="AlphaFoldDB" id="A0A2U9IFB1"/>
<dbReference type="KEGG" id="abri:DFR85_09120"/>
<dbReference type="EMBL" id="CP029289">
    <property type="protein sequence ID" value="AWR94732.1"/>
    <property type="molecule type" value="Genomic_DNA"/>
</dbReference>
<dbReference type="Pfam" id="PF03099">
    <property type="entry name" value="BPL_LplA_LipB"/>
    <property type="match status" value="1"/>
</dbReference>
<accession>A0A2U9IFB1</accession>
<evidence type="ECO:0000256" key="1">
    <source>
        <dbReference type="ARBA" id="ARBA00022598"/>
    </source>
</evidence>
<gene>
    <name evidence="3" type="ORF">DFR85_09120</name>
</gene>
<dbReference type="SUPFAM" id="SSF55681">
    <property type="entry name" value="Class II aaRS and biotin synthetases"/>
    <property type="match status" value="1"/>
</dbReference>
<reference evidence="3 4" key="1">
    <citation type="submission" date="2018-05" db="EMBL/GenBank/DDBJ databases">
        <title>Complete Genome Sequences of Extremely Thermoacidophilic, Metal-Mobilizing Type-Strain Members of the Archaeal Family Sulfolobaceae: Acidianus brierleyi DSM-1651T, Acidianus sulfidivorans DSM-18786T, Metallosphaera hakonensis DSM-7519T, and Metallosphaera prunae DSM-10039T.</title>
        <authorList>
            <person name="Counts J.A."/>
            <person name="Kelly R.M."/>
        </authorList>
    </citation>
    <scope>NUCLEOTIDE SEQUENCE [LARGE SCALE GENOMIC DNA]</scope>
    <source>
        <strain evidence="3 4">DSM 1651</strain>
    </source>
</reference>
<evidence type="ECO:0000259" key="2">
    <source>
        <dbReference type="PROSITE" id="PS51733"/>
    </source>
</evidence>
<dbReference type="CDD" id="cd16442">
    <property type="entry name" value="BPL"/>
    <property type="match status" value="1"/>
</dbReference>
<dbReference type="PANTHER" id="PTHR12835">
    <property type="entry name" value="BIOTIN PROTEIN LIGASE"/>
    <property type="match status" value="1"/>
</dbReference>